<keyword evidence="6 11" id="KW-0546">Nucleotide metabolism</keyword>
<dbReference type="EC" id="3.6.1.73" evidence="11"/>
<comment type="similarity">
    <text evidence="10 11">Belongs to the YjjX NTPase family.</text>
</comment>
<dbReference type="InterPro" id="IPR050299">
    <property type="entry name" value="YjjX_NTPase"/>
</dbReference>
<keyword evidence="3 11" id="KW-0547">Nucleotide-binding</keyword>
<feature type="binding site" evidence="11">
    <location>
        <begin position="62"/>
        <end position="63"/>
    </location>
    <ligand>
        <name>substrate</name>
    </ligand>
</feature>
<reference evidence="13 14" key="1">
    <citation type="submission" date="2015-04" db="EMBL/GenBank/DDBJ databases">
        <title>Taxonomic description and genome sequence of Bacillus campisalis sp. nov., a novel member of the genus Bacillus isolated from solar saltern.</title>
        <authorList>
            <person name="Mathan Kumar R."/>
            <person name="Kaur G."/>
            <person name="Kumar A."/>
            <person name="Singh N.K."/>
            <person name="Kaur N."/>
            <person name="Kumar N."/>
            <person name="Mayilraj S."/>
        </authorList>
    </citation>
    <scope>NUCLEOTIDE SEQUENCE [LARGE SCALE GENOMIC DNA]</scope>
    <source>
        <strain evidence="13 14">SA2-6</strain>
    </source>
</reference>
<keyword evidence="2 11" id="KW-0479">Metal-binding</keyword>
<evidence type="ECO:0000256" key="6">
    <source>
        <dbReference type="ARBA" id="ARBA00023080"/>
    </source>
</evidence>
<dbReference type="GO" id="GO:0103023">
    <property type="term" value="F:ITPase activity"/>
    <property type="evidence" value="ECO:0007669"/>
    <property type="project" value="UniProtKB-EC"/>
</dbReference>
<proteinExistence type="inferred from homology"/>
<comment type="cofactor">
    <cofactor evidence="11">
        <name>Mg(2+)</name>
        <dbReference type="ChEBI" id="CHEBI:18420"/>
    </cofactor>
    <cofactor evidence="11">
        <name>Mn(2+)</name>
        <dbReference type="ChEBI" id="CHEBI:29035"/>
    </cofactor>
    <text evidence="11">Binds 1 divalent metal cation per subunit; can use either Mg(2+) or Mn(2+).</text>
</comment>
<evidence type="ECO:0000256" key="10">
    <source>
        <dbReference type="ARBA" id="ARBA00060855"/>
    </source>
</evidence>
<dbReference type="Proteomes" id="UP000034166">
    <property type="component" value="Unassembled WGS sequence"/>
</dbReference>
<keyword evidence="4 11" id="KW-0378">Hydrolase</keyword>
<dbReference type="GO" id="GO:0009117">
    <property type="term" value="P:nucleotide metabolic process"/>
    <property type="evidence" value="ECO:0007669"/>
    <property type="project" value="UniProtKB-KW"/>
</dbReference>
<dbReference type="OrthoDB" id="164951at2"/>
<keyword evidence="14" id="KW-1185">Reference proteome</keyword>
<dbReference type="EMBL" id="LAYY01000008">
    <property type="protein sequence ID" value="KKK38396.1"/>
    <property type="molecule type" value="Genomic_DNA"/>
</dbReference>
<evidence type="ECO:0000259" key="12">
    <source>
        <dbReference type="Pfam" id="PF01931"/>
    </source>
</evidence>
<dbReference type="InterPro" id="IPR002786">
    <property type="entry name" value="Non_canon_purine_NTPase"/>
</dbReference>
<gene>
    <name evidence="13" type="primary">yjjX</name>
    <name evidence="13" type="ORF">WQ57_09420</name>
</gene>
<dbReference type="InterPro" id="IPR026533">
    <property type="entry name" value="NTPase/PRRC1"/>
</dbReference>
<dbReference type="FunFam" id="3.90.950.10:FF:000002">
    <property type="entry name" value="Inosine/xanthosine triphosphatase"/>
    <property type="match status" value="1"/>
</dbReference>
<organism evidence="13 14">
    <name type="scientific">Mesobacillus campisalis</name>
    <dbReference type="NCBI Taxonomy" id="1408103"/>
    <lineage>
        <taxon>Bacteria</taxon>
        <taxon>Bacillati</taxon>
        <taxon>Bacillota</taxon>
        <taxon>Bacilli</taxon>
        <taxon>Bacillales</taxon>
        <taxon>Bacillaceae</taxon>
        <taxon>Mesobacillus</taxon>
    </lineage>
</organism>
<evidence type="ECO:0000256" key="11">
    <source>
        <dbReference type="HAMAP-Rule" id="MF_00648"/>
    </source>
</evidence>
<comment type="cofactor">
    <cofactor evidence="1">
        <name>Mn(2+)</name>
        <dbReference type="ChEBI" id="CHEBI:29035"/>
    </cofactor>
</comment>
<evidence type="ECO:0000256" key="9">
    <source>
        <dbReference type="ARBA" id="ARBA00048781"/>
    </source>
</evidence>
<evidence type="ECO:0000256" key="8">
    <source>
        <dbReference type="ARBA" id="ARBA00048174"/>
    </source>
</evidence>
<dbReference type="Gene3D" id="3.90.950.10">
    <property type="match status" value="1"/>
</dbReference>
<protein>
    <recommendedName>
        <fullName evidence="11">Probable inosine/xanthosine triphosphatase</fullName>
        <shortName evidence="11">ITPase/XTPase</shortName>
        <ecNumber evidence="11">3.6.1.73</ecNumber>
    </recommendedName>
    <alternativeName>
        <fullName evidence="11">Non-canonical purine NTP phosphatase</fullName>
    </alternativeName>
    <alternativeName>
        <fullName evidence="11">Non-standard purine NTP phosphatase</fullName>
    </alternativeName>
    <alternativeName>
        <fullName evidence="11">Nucleoside-triphosphate phosphatase</fullName>
        <shortName evidence="11">NTPase</shortName>
    </alternativeName>
</protein>
<comment type="catalytic activity">
    <reaction evidence="9 11">
        <text>XTP + H2O = XDP + phosphate + H(+)</text>
        <dbReference type="Rhea" id="RHEA:28406"/>
        <dbReference type="ChEBI" id="CHEBI:15377"/>
        <dbReference type="ChEBI" id="CHEBI:15378"/>
        <dbReference type="ChEBI" id="CHEBI:43474"/>
        <dbReference type="ChEBI" id="CHEBI:59884"/>
        <dbReference type="ChEBI" id="CHEBI:61314"/>
        <dbReference type="EC" id="3.6.1.73"/>
    </reaction>
</comment>
<dbReference type="HAMAP" id="MF_00648">
    <property type="entry name" value="Non_canon_purine_NTPase_YjjX"/>
    <property type="match status" value="1"/>
</dbReference>
<dbReference type="SUPFAM" id="SSF52972">
    <property type="entry name" value="ITPase-like"/>
    <property type="match status" value="1"/>
</dbReference>
<evidence type="ECO:0000256" key="2">
    <source>
        <dbReference type="ARBA" id="ARBA00022723"/>
    </source>
</evidence>
<evidence type="ECO:0000313" key="13">
    <source>
        <dbReference type="EMBL" id="KKK38396.1"/>
    </source>
</evidence>
<comment type="caution">
    <text evidence="13">The sequence shown here is derived from an EMBL/GenBank/DDBJ whole genome shotgun (WGS) entry which is preliminary data.</text>
</comment>
<comment type="function">
    <text evidence="11">Phosphatase that hydrolyzes non-canonical purine nucleotides such as XTP and ITP to their respective diphosphate derivatives. Probably excludes non-canonical purines from DNA/RNA precursor pool, thus preventing their incorporation into DNA/RNA and avoiding chromosomal lesions.</text>
</comment>
<name>A0A0M2SXH1_9BACI</name>
<evidence type="ECO:0000256" key="7">
    <source>
        <dbReference type="ARBA" id="ARBA00023211"/>
    </source>
</evidence>
<dbReference type="GO" id="GO:0046872">
    <property type="term" value="F:metal ion binding"/>
    <property type="evidence" value="ECO:0007669"/>
    <property type="project" value="UniProtKB-KW"/>
</dbReference>
<accession>A0A0M2SXH1</accession>
<feature type="binding site" evidence="11">
    <location>
        <position position="62"/>
    </location>
    <ligand>
        <name>Mg(2+)</name>
        <dbReference type="ChEBI" id="CHEBI:18420"/>
    </ligand>
</feature>
<evidence type="ECO:0000256" key="4">
    <source>
        <dbReference type="ARBA" id="ARBA00022801"/>
    </source>
</evidence>
<dbReference type="NCBIfam" id="NF002850">
    <property type="entry name" value="PRK03114.1"/>
    <property type="match status" value="1"/>
</dbReference>
<dbReference type="PATRIC" id="fig|1408103.3.peg.2113"/>
<dbReference type="InterPro" id="IPR029001">
    <property type="entry name" value="ITPase-like_fam"/>
</dbReference>
<keyword evidence="5 11" id="KW-0460">Magnesium</keyword>
<evidence type="ECO:0000256" key="5">
    <source>
        <dbReference type="ARBA" id="ARBA00022842"/>
    </source>
</evidence>
<evidence type="ECO:0000256" key="1">
    <source>
        <dbReference type="ARBA" id="ARBA00001936"/>
    </source>
</evidence>
<comment type="catalytic activity">
    <reaction evidence="8 11">
        <text>ITP + H2O = IDP + phosphate + H(+)</text>
        <dbReference type="Rhea" id="RHEA:28330"/>
        <dbReference type="ChEBI" id="CHEBI:15377"/>
        <dbReference type="ChEBI" id="CHEBI:15378"/>
        <dbReference type="ChEBI" id="CHEBI:43474"/>
        <dbReference type="ChEBI" id="CHEBI:58280"/>
        <dbReference type="ChEBI" id="CHEBI:61402"/>
        <dbReference type="EC" id="3.6.1.73"/>
    </reaction>
</comment>
<feature type="domain" description="Non-canonical purine NTP phosphatase/PRRC1" evidence="12">
    <location>
        <begin position="6"/>
        <end position="157"/>
    </location>
</feature>
<dbReference type="Pfam" id="PF01931">
    <property type="entry name" value="NTPase_I-T"/>
    <property type="match status" value="1"/>
</dbReference>
<comment type="caution">
    <text evidence="11">Lacks conserved residue(s) required for the propagation of feature annotation.</text>
</comment>
<dbReference type="PANTHER" id="PTHR34699">
    <property type="match status" value="1"/>
</dbReference>
<evidence type="ECO:0000313" key="14">
    <source>
        <dbReference type="Proteomes" id="UP000034166"/>
    </source>
</evidence>
<evidence type="ECO:0000256" key="3">
    <source>
        <dbReference type="ARBA" id="ARBA00022741"/>
    </source>
</evidence>
<dbReference type="RefSeq" id="WP_046523501.1">
    <property type="nucleotide sequence ID" value="NZ_LAYY01000008.1"/>
</dbReference>
<comment type="subunit">
    <text evidence="11">Homodimer.</text>
</comment>
<dbReference type="PANTHER" id="PTHR34699:SF2">
    <property type="entry name" value="NON-CANONICAL PURINE NTP PHOSPHATASE_PRRC1 DOMAIN-CONTAINING PROTEIN"/>
    <property type="match status" value="1"/>
</dbReference>
<sequence length="171" mass="18404">MIVAIGSENPAKISAVQQGFKDHQCIFIPVSVSSGVSEQPFSDDETIRGAVNRAISAAAETDAHIGIGLEGGVQQTEHGLFLCNWGALALKGASPIIAGGARIPLPSEIAERLMSGEELGPVMDDYSRKQNVRKKEGAVGVFTNGKIDREEMFAHVMKLLVGQFEYWHINK</sequence>
<dbReference type="GO" id="GO:0000166">
    <property type="term" value="F:nucleotide binding"/>
    <property type="evidence" value="ECO:0007669"/>
    <property type="project" value="UniProtKB-KW"/>
</dbReference>
<dbReference type="AlphaFoldDB" id="A0A0M2SXH1"/>
<keyword evidence="7 11" id="KW-0464">Manganese</keyword>